<gene>
    <name evidence="2" type="primary">ybaB_2</name>
    <name evidence="2" type="ORF">BN000_03878</name>
</gene>
<keyword evidence="3" id="KW-1185">Reference proteome</keyword>
<dbReference type="AlphaFoldDB" id="A0A0U1DKS9"/>
<dbReference type="RefSeq" id="WP_090422369.1">
    <property type="nucleotide sequence ID" value="NZ_CTEC01000002.1"/>
</dbReference>
<evidence type="ECO:0000256" key="1">
    <source>
        <dbReference type="ARBA" id="ARBA00023125"/>
    </source>
</evidence>
<proteinExistence type="predicted"/>
<dbReference type="Proteomes" id="UP000199601">
    <property type="component" value="Unassembled WGS sequence"/>
</dbReference>
<sequence>MSTETHPQVAEVMRQTQQIQSMVDEEAHNLRAQTFRGTDEANTVRVTVDGRQWLTGLHIEDGLLRLGAETVAQRVNEAMREAQALATAAVEAQQERFMESLAGFADSLEEAMRPVRDTMPATGTESR</sequence>
<dbReference type="InterPro" id="IPR036894">
    <property type="entry name" value="YbaB-like_sf"/>
</dbReference>
<dbReference type="GO" id="GO:0003677">
    <property type="term" value="F:DNA binding"/>
    <property type="evidence" value="ECO:0007669"/>
    <property type="project" value="UniProtKB-KW"/>
</dbReference>
<keyword evidence="1" id="KW-0238">DNA-binding</keyword>
<dbReference type="InterPro" id="IPR004401">
    <property type="entry name" value="YbaB/EbfC"/>
</dbReference>
<evidence type="ECO:0000313" key="2">
    <source>
        <dbReference type="EMBL" id="CQD17551.1"/>
    </source>
</evidence>
<name>A0A0U1DKS9_9MYCO</name>
<dbReference type="Pfam" id="PF02575">
    <property type="entry name" value="YbaB_DNA_bd"/>
    <property type="match status" value="1"/>
</dbReference>
<reference evidence="3" key="1">
    <citation type="submission" date="2015-03" db="EMBL/GenBank/DDBJ databases">
        <authorList>
            <person name="Urmite Genomes"/>
        </authorList>
    </citation>
    <scope>NUCLEOTIDE SEQUENCE [LARGE SCALE GENOMIC DNA]</scope>
    <source>
        <strain evidence="3">CSUR P1344</strain>
    </source>
</reference>
<protein>
    <submittedName>
        <fullName evidence="2">Nucleoid-associated protein YbaB</fullName>
    </submittedName>
</protein>
<dbReference type="SUPFAM" id="SSF82607">
    <property type="entry name" value="YbaB-like"/>
    <property type="match status" value="1"/>
</dbReference>
<dbReference type="PANTHER" id="PTHR33449">
    <property type="entry name" value="NUCLEOID-ASSOCIATED PROTEIN YBAB"/>
    <property type="match status" value="1"/>
</dbReference>
<dbReference type="Gene3D" id="3.30.1310.10">
    <property type="entry name" value="Nucleoid-associated protein YbaB-like domain"/>
    <property type="match status" value="1"/>
</dbReference>
<dbReference type="OrthoDB" id="4741720at2"/>
<dbReference type="PANTHER" id="PTHR33449:SF1">
    <property type="entry name" value="NUCLEOID-ASSOCIATED PROTEIN YBAB"/>
    <property type="match status" value="1"/>
</dbReference>
<organism evidence="2 3">
    <name type="scientific">Mycobacterium europaeum</name>
    <dbReference type="NCBI Taxonomy" id="761804"/>
    <lineage>
        <taxon>Bacteria</taxon>
        <taxon>Bacillati</taxon>
        <taxon>Actinomycetota</taxon>
        <taxon>Actinomycetes</taxon>
        <taxon>Mycobacteriales</taxon>
        <taxon>Mycobacteriaceae</taxon>
        <taxon>Mycobacterium</taxon>
        <taxon>Mycobacterium simiae complex</taxon>
    </lineage>
</organism>
<accession>A0A0U1DKS9</accession>
<dbReference type="EMBL" id="CTEC01000002">
    <property type="protein sequence ID" value="CQD17551.1"/>
    <property type="molecule type" value="Genomic_DNA"/>
</dbReference>
<evidence type="ECO:0000313" key="3">
    <source>
        <dbReference type="Proteomes" id="UP000199601"/>
    </source>
</evidence>